<evidence type="ECO:0000256" key="1">
    <source>
        <dbReference type="SAM" id="Phobius"/>
    </source>
</evidence>
<comment type="caution">
    <text evidence="2">The sequence shown here is derived from an EMBL/GenBank/DDBJ whole genome shotgun (WGS) entry which is preliminary data.</text>
</comment>
<feature type="transmembrane region" description="Helical" evidence="1">
    <location>
        <begin position="12"/>
        <end position="28"/>
    </location>
</feature>
<keyword evidence="1" id="KW-0812">Transmembrane</keyword>
<name>A0A3N5BCM9_9BACL</name>
<dbReference type="AlphaFoldDB" id="A0A3N5BCM9"/>
<proteinExistence type="predicted"/>
<dbReference type="RefSeq" id="WP_123808213.1">
    <property type="nucleotide sequence ID" value="NZ_RKRK01000004.1"/>
</dbReference>
<sequence>MGIFDSIQEHGITSIVVAIVLIGINLYMTNRMQNRSIKIETITKERNLNIEKVRGLMADNLSSAHKVRSHVSKLCSCQKKYNQNPEEHKEERIQLESEYYELIAEHSHLYNLLSLYLLSIDPLVDTKKINERYTELSNVIKINIKECVGKIDDETLDEQVINKNLKKYKEDYNYFMKNIIKESSVFIKQWLEESYIEVIGKKRYTKLKKK</sequence>
<keyword evidence="1" id="KW-1133">Transmembrane helix</keyword>
<gene>
    <name evidence="2" type="ORF">EDD62_1502</name>
</gene>
<organism evidence="2 3">
    <name type="scientific">Abyssicoccus albus</name>
    <dbReference type="NCBI Taxonomy" id="1817405"/>
    <lineage>
        <taxon>Bacteria</taxon>
        <taxon>Bacillati</taxon>
        <taxon>Bacillota</taxon>
        <taxon>Bacilli</taxon>
        <taxon>Bacillales</taxon>
        <taxon>Abyssicoccaceae</taxon>
    </lineage>
</organism>
<dbReference type="EMBL" id="RKRK01000004">
    <property type="protein sequence ID" value="RPF55177.1"/>
    <property type="molecule type" value="Genomic_DNA"/>
</dbReference>
<protein>
    <submittedName>
        <fullName evidence="2">Uncharacterized protein</fullName>
    </submittedName>
</protein>
<dbReference type="OrthoDB" id="9995547at2"/>
<keyword evidence="3" id="KW-1185">Reference proteome</keyword>
<keyword evidence="1" id="KW-0472">Membrane</keyword>
<evidence type="ECO:0000313" key="2">
    <source>
        <dbReference type="EMBL" id="RPF55177.1"/>
    </source>
</evidence>
<accession>A0A3N5BCM9</accession>
<reference evidence="2 3" key="1">
    <citation type="submission" date="2018-11" db="EMBL/GenBank/DDBJ databases">
        <title>Genomic Encyclopedia of Type Strains, Phase IV (KMG-IV): sequencing the most valuable type-strain genomes for metagenomic binning, comparative biology and taxonomic classification.</title>
        <authorList>
            <person name="Goeker M."/>
        </authorList>
    </citation>
    <scope>NUCLEOTIDE SEQUENCE [LARGE SCALE GENOMIC DNA]</scope>
    <source>
        <strain evidence="2 3">DSM 29158</strain>
    </source>
</reference>
<evidence type="ECO:0000313" key="3">
    <source>
        <dbReference type="Proteomes" id="UP000277108"/>
    </source>
</evidence>
<dbReference type="Proteomes" id="UP000277108">
    <property type="component" value="Unassembled WGS sequence"/>
</dbReference>